<dbReference type="AlphaFoldDB" id="A0A6P1QV83"/>
<dbReference type="GO" id="GO:0016020">
    <property type="term" value="C:membrane"/>
    <property type="evidence" value="ECO:0007669"/>
    <property type="project" value="UniProtKB-SubCell"/>
</dbReference>
<proteinExistence type="predicted"/>
<gene>
    <name evidence="5" type="ORF">DBX24_09055</name>
</gene>
<keyword evidence="4" id="KW-0472">Membrane</keyword>
<accession>A0A6P1QV83</accession>
<evidence type="ECO:0000256" key="4">
    <source>
        <dbReference type="ARBA" id="ARBA00023136"/>
    </source>
</evidence>
<dbReference type="RefSeq" id="WP_120488955.1">
    <property type="nucleotide sequence ID" value="NZ_CP029149.1"/>
</dbReference>
<sequence>MKQIFFKQKQLFLFIIAGGLSAMIEVSSFKGLSLILPSIISSETNFYGIHFPLSNVFSTSLGIITNYFFSIWFVFQRGKHSKRREFAYFMLVSLLSTLLSLVFFQIFFTFVFKNHLKLIIFTFSAEVLSKISAIILTSILNYFVKKKMIFNG</sequence>
<keyword evidence="6" id="KW-1185">Reference proteome</keyword>
<evidence type="ECO:0000256" key="3">
    <source>
        <dbReference type="ARBA" id="ARBA00022989"/>
    </source>
</evidence>
<organism evidence="5 6">
    <name type="scientific">Bergeyella cardium</name>
    <dbReference type="NCBI Taxonomy" id="1585976"/>
    <lineage>
        <taxon>Bacteria</taxon>
        <taxon>Pseudomonadati</taxon>
        <taxon>Bacteroidota</taxon>
        <taxon>Flavobacteriia</taxon>
        <taxon>Flavobacteriales</taxon>
        <taxon>Weeksellaceae</taxon>
        <taxon>Bergeyella</taxon>
    </lineage>
</organism>
<dbReference type="KEGG" id="bcad:DBX24_09055"/>
<dbReference type="EMBL" id="CP029149">
    <property type="protein sequence ID" value="QHN66022.1"/>
    <property type="molecule type" value="Genomic_DNA"/>
</dbReference>
<keyword evidence="2" id="KW-0812">Transmembrane</keyword>
<protein>
    <submittedName>
        <fullName evidence="5">GtrA family protein</fullName>
    </submittedName>
</protein>
<name>A0A6P1QV83_9FLAO</name>
<evidence type="ECO:0000256" key="2">
    <source>
        <dbReference type="ARBA" id="ARBA00022692"/>
    </source>
</evidence>
<keyword evidence="3" id="KW-1133">Transmembrane helix</keyword>
<evidence type="ECO:0000313" key="5">
    <source>
        <dbReference type="EMBL" id="QHN66022.1"/>
    </source>
</evidence>
<evidence type="ECO:0000313" key="6">
    <source>
        <dbReference type="Proteomes" id="UP000464318"/>
    </source>
</evidence>
<dbReference type="GO" id="GO:0000271">
    <property type="term" value="P:polysaccharide biosynthetic process"/>
    <property type="evidence" value="ECO:0007669"/>
    <property type="project" value="InterPro"/>
</dbReference>
<evidence type="ECO:0000256" key="1">
    <source>
        <dbReference type="ARBA" id="ARBA00004141"/>
    </source>
</evidence>
<dbReference type="Pfam" id="PF04138">
    <property type="entry name" value="GtrA_DPMS_TM"/>
    <property type="match status" value="1"/>
</dbReference>
<dbReference type="InterPro" id="IPR007267">
    <property type="entry name" value="GtrA_DPMS_TM"/>
</dbReference>
<dbReference type="Proteomes" id="UP000464318">
    <property type="component" value="Chromosome"/>
</dbReference>
<comment type="subcellular location">
    <subcellularLocation>
        <location evidence="1">Membrane</location>
        <topology evidence="1">Multi-pass membrane protein</topology>
    </subcellularLocation>
</comment>
<dbReference type="OrthoDB" id="1272283at2"/>
<reference evidence="5 6" key="1">
    <citation type="submission" date="2018-04" db="EMBL/GenBank/DDBJ databases">
        <title>Characteristic and Complete Genome Sequencing of A Novel Member of Infective Endocarditis Causative Bacteria: Bergeyella cardium QL-PH.</title>
        <authorList>
            <person name="Pan H."/>
            <person name="Sun E."/>
            <person name="Zhang Y."/>
        </authorList>
    </citation>
    <scope>NUCLEOTIDE SEQUENCE [LARGE SCALE GENOMIC DNA]</scope>
    <source>
        <strain evidence="5 6">HPQL</strain>
    </source>
</reference>